<keyword evidence="3" id="KW-1185">Reference proteome</keyword>
<name>A0ABS7F5T7_9PROT</name>
<keyword evidence="1" id="KW-0732">Signal</keyword>
<gene>
    <name evidence="2" type="ORF">K1J50_15920</name>
</gene>
<sequence>MRHLARRPLLLALPALGAACAADPAAEHLFGVGDPVRGAALNAPRLLGDTAQYAGRPAEAARALVQLEFLAHALAAEPRYAPEVQPTVLFQLRAARAEARAALGIAPDAPAEAVIAALRAAADALDAGSPARAEAALDAPRIFTLGPRATLARLGALPPLPRTREAAGAVAAELDRLERRR</sequence>
<evidence type="ECO:0000313" key="3">
    <source>
        <dbReference type="Proteomes" id="UP001519924"/>
    </source>
</evidence>
<feature type="signal peptide" evidence="1">
    <location>
        <begin position="1"/>
        <end position="21"/>
    </location>
</feature>
<evidence type="ECO:0000256" key="1">
    <source>
        <dbReference type="SAM" id="SignalP"/>
    </source>
</evidence>
<organism evidence="2 3">
    <name type="scientific">Caldovatus aquaticus</name>
    <dbReference type="NCBI Taxonomy" id="2865671"/>
    <lineage>
        <taxon>Bacteria</taxon>
        <taxon>Pseudomonadati</taxon>
        <taxon>Pseudomonadota</taxon>
        <taxon>Alphaproteobacteria</taxon>
        <taxon>Acetobacterales</taxon>
        <taxon>Roseomonadaceae</taxon>
        <taxon>Caldovatus</taxon>
    </lineage>
</organism>
<proteinExistence type="predicted"/>
<feature type="chain" id="PRO_5046308351" evidence="1">
    <location>
        <begin position="22"/>
        <end position="181"/>
    </location>
</feature>
<evidence type="ECO:0000313" key="2">
    <source>
        <dbReference type="EMBL" id="MBW8270971.1"/>
    </source>
</evidence>
<comment type="caution">
    <text evidence="2">The sequence shown here is derived from an EMBL/GenBank/DDBJ whole genome shotgun (WGS) entry which is preliminary data.</text>
</comment>
<protein>
    <submittedName>
        <fullName evidence="2">Uncharacterized protein</fullName>
    </submittedName>
</protein>
<dbReference type="Proteomes" id="UP001519924">
    <property type="component" value="Unassembled WGS sequence"/>
</dbReference>
<dbReference type="PROSITE" id="PS51257">
    <property type="entry name" value="PROKAR_LIPOPROTEIN"/>
    <property type="match status" value="1"/>
</dbReference>
<dbReference type="RefSeq" id="WP_220118752.1">
    <property type="nucleotide sequence ID" value="NZ_JAHZUY010000062.1"/>
</dbReference>
<accession>A0ABS7F5T7</accession>
<dbReference type="EMBL" id="JAHZUY010000062">
    <property type="protein sequence ID" value="MBW8270971.1"/>
    <property type="molecule type" value="Genomic_DNA"/>
</dbReference>
<reference evidence="2 3" key="1">
    <citation type="submission" date="2021-08" db="EMBL/GenBank/DDBJ databases">
        <title>Caldovatus sediminis gen. nov., sp. nov., a moderately thermophilic bacterium isolated from a hot spring.</title>
        <authorList>
            <person name="Hu C.-J."/>
            <person name="Li W.-J."/>
            <person name="Xian W.-D."/>
        </authorList>
    </citation>
    <scope>NUCLEOTIDE SEQUENCE [LARGE SCALE GENOMIC DNA]</scope>
    <source>
        <strain evidence="2 3">SYSU G05006</strain>
    </source>
</reference>